<dbReference type="EMBL" id="CP034951">
    <property type="protein sequence ID" value="QAA80351.1"/>
    <property type="molecule type" value="Genomic_DNA"/>
</dbReference>
<keyword evidence="3" id="KW-1185">Reference proteome</keyword>
<dbReference type="RefSeq" id="WP_128248752.1">
    <property type="nucleotide sequence ID" value="NZ_CP034951.1"/>
</dbReference>
<dbReference type="SUPFAM" id="SSF56925">
    <property type="entry name" value="OMPA-like"/>
    <property type="match status" value="1"/>
</dbReference>
<dbReference type="InterPro" id="IPR011250">
    <property type="entry name" value="OMP/PagP_B-barrel"/>
</dbReference>
<dbReference type="AlphaFoldDB" id="A0A410FZC6"/>
<organism evidence="2 3">
    <name type="scientific">Aequorivita ciconiae</name>
    <dbReference type="NCBI Taxonomy" id="2494375"/>
    <lineage>
        <taxon>Bacteria</taxon>
        <taxon>Pseudomonadati</taxon>
        <taxon>Bacteroidota</taxon>
        <taxon>Flavobacteriia</taxon>
        <taxon>Flavobacteriales</taxon>
        <taxon>Flavobacteriaceae</taxon>
        <taxon>Aequorivita</taxon>
    </lineage>
</organism>
<dbReference type="OrthoDB" id="947434at2"/>
<evidence type="ECO:0000313" key="2">
    <source>
        <dbReference type="EMBL" id="QAA80351.1"/>
    </source>
</evidence>
<name>A0A410FZC6_9FLAO</name>
<dbReference type="InterPro" id="IPR025665">
    <property type="entry name" value="Beta-barrel_OMP_2"/>
</dbReference>
<evidence type="ECO:0000313" key="3">
    <source>
        <dbReference type="Proteomes" id="UP000285517"/>
    </source>
</evidence>
<dbReference type="Proteomes" id="UP000285517">
    <property type="component" value="Chromosome"/>
</dbReference>
<evidence type="ECO:0000259" key="1">
    <source>
        <dbReference type="Pfam" id="PF13568"/>
    </source>
</evidence>
<sequence length="216" mass="24160">MKKITFIIGLTLLATNIFGQNTSTEYGLKAGINYSKYTPNIEIKGIDIVDFNGKFGFYLGGFVNFGFSDIIKLQPELIFAIQGTNTSQEIEIRFSPHQEPVFGELKTRITESTISIPIMLQIYPTKNFYIEIGPQLGYIVSTKEKVTDNPFPEFESPFGASEDCPNCDKFDLGASLGIGYNFTRLIGINARYYAGLIERNKTIKSSVINLGINYKL</sequence>
<dbReference type="KEGG" id="aev:EI546_00770"/>
<protein>
    <submittedName>
        <fullName evidence="2">PorT family protein</fullName>
    </submittedName>
</protein>
<feature type="domain" description="Outer membrane protein beta-barrel" evidence="1">
    <location>
        <begin position="19"/>
        <end position="197"/>
    </location>
</feature>
<accession>A0A410FZC6</accession>
<proteinExistence type="predicted"/>
<dbReference type="Pfam" id="PF13568">
    <property type="entry name" value="OMP_b-brl_2"/>
    <property type="match status" value="1"/>
</dbReference>
<reference evidence="2 3" key="1">
    <citation type="submission" date="2019-01" db="EMBL/GenBank/DDBJ databases">
        <title>Complete genome sequencing of Aequorivita sp. H23M31.</title>
        <authorList>
            <person name="Bae J.-W."/>
        </authorList>
    </citation>
    <scope>NUCLEOTIDE SEQUENCE [LARGE SCALE GENOMIC DNA]</scope>
    <source>
        <strain evidence="2 3">H23M31</strain>
    </source>
</reference>
<gene>
    <name evidence="2" type="ORF">EI546_00770</name>
</gene>